<evidence type="ECO:0000313" key="3">
    <source>
        <dbReference type="Proteomes" id="UP000694417"/>
    </source>
</evidence>
<keyword evidence="3" id="KW-1185">Reference proteome</keyword>
<evidence type="ECO:0000313" key="2">
    <source>
        <dbReference type="Ensembl" id="ENSUPAP00010018235.1"/>
    </source>
</evidence>
<dbReference type="AlphaFoldDB" id="A0A8D2HRK2"/>
<proteinExistence type="predicted"/>
<dbReference type="Ensembl" id="ENSUPAT00010020773.1">
    <property type="protein sequence ID" value="ENSUPAP00010018235.1"/>
    <property type="gene ID" value="ENSUPAG00010014489.1"/>
</dbReference>
<protein>
    <submittedName>
        <fullName evidence="2">Uncharacterized protein</fullName>
    </submittedName>
</protein>
<accession>A0A8D2HRK2</accession>
<reference evidence="2" key="2">
    <citation type="submission" date="2025-09" db="UniProtKB">
        <authorList>
            <consortium name="Ensembl"/>
        </authorList>
    </citation>
    <scope>IDENTIFICATION</scope>
</reference>
<dbReference type="Proteomes" id="UP000694417">
    <property type="component" value="Unplaced"/>
</dbReference>
<organism evidence="2 3">
    <name type="scientific">Urocitellus parryii</name>
    <name type="common">Arctic ground squirrel</name>
    <name type="synonym">Spermophilus parryii</name>
    <dbReference type="NCBI Taxonomy" id="9999"/>
    <lineage>
        <taxon>Eukaryota</taxon>
        <taxon>Metazoa</taxon>
        <taxon>Chordata</taxon>
        <taxon>Craniata</taxon>
        <taxon>Vertebrata</taxon>
        <taxon>Euteleostomi</taxon>
        <taxon>Mammalia</taxon>
        <taxon>Eutheria</taxon>
        <taxon>Euarchontoglires</taxon>
        <taxon>Glires</taxon>
        <taxon>Rodentia</taxon>
        <taxon>Sciuromorpha</taxon>
        <taxon>Sciuridae</taxon>
        <taxon>Xerinae</taxon>
        <taxon>Marmotini</taxon>
        <taxon>Urocitellus</taxon>
    </lineage>
</organism>
<evidence type="ECO:0000256" key="1">
    <source>
        <dbReference type="SAM" id="MobiDB-lite"/>
    </source>
</evidence>
<feature type="region of interest" description="Disordered" evidence="1">
    <location>
        <begin position="68"/>
        <end position="133"/>
    </location>
</feature>
<reference evidence="2" key="1">
    <citation type="submission" date="2025-08" db="UniProtKB">
        <authorList>
            <consortium name="Ensembl"/>
        </authorList>
    </citation>
    <scope>IDENTIFICATION</scope>
</reference>
<sequence length="133" mass="13915">ETRTPALDMAVQNIPCEGPAAPDGTPVLSWAPLPPLVASAPTSSESPPCQPCWRSRAACSGRCRCARPSAARRNRSPQAPVWTCRSLPQGPGGCPGTDPCQRPSHPGGKQGHRKSEVEAVGITRPHPPCGPLE</sequence>
<name>A0A8D2HRK2_UROPR</name>